<reference evidence="17 19" key="2">
    <citation type="journal article" date="2013" name="Nature">
        <title>Insights into bilaterian evolution from three spiralian genomes.</title>
        <authorList>
            <person name="Simakov O."/>
            <person name="Marletaz F."/>
            <person name="Cho S.J."/>
            <person name="Edsinger-Gonzales E."/>
            <person name="Havlak P."/>
            <person name="Hellsten U."/>
            <person name="Kuo D.H."/>
            <person name="Larsson T."/>
            <person name="Lv J."/>
            <person name="Arendt D."/>
            <person name="Savage R."/>
            <person name="Osoegawa K."/>
            <person name="de Jong P."/>
            <person name="Grimwood J."/>
            <person name="Chapman J.A."/>
            <person name="Shapiro H."/>
            <person name="Aerts A."/>
            <person name="Otillar R.P."/>
            <person name="Terry A.Y."/>
            <person name="Boore J.L."/>
            <person name="Grigoriev I.V."/>
            <person name="Lindberg D.R."/>
            <person name="Seaver E.C."/>
            <person name="Weisblat D.A."/>
            <person name="Putnam N.H."/>
            <person name="Rokhsar D.S."/>
        </authorList>
    </citation>
    <scope>NUCLEOTIDE SEQUENCE</scope>
    <source>
        <strain evidence="17 19">I ESC-2004</strain>
    </source>
</reference>
<dbReference type="InterPro" id="IPR005821">
    <property type="entry name" value="Ion_trans_dom"/>
</dbReference>
<evidence type="ECO:0000256" key="13">
    <source>
        <dbReference type="ARBA" id="ARBA00023303"/>
    </source>
</evidence>
<dbReference type="GO" id="GO:0008331">
    <property type="term" value="F:high voltage-gated calcium channel activity"/>
    <property type="evidence" value="ECO:0007669"/>
    <property type="project" value="TreeGrafter"/>
</dbReference>
<evidence type="ECO:0000256" key="5">
    <source>
        <dbReference type="ARBA" id="ARBA00022692"/>
    </source>
</evidence>
<dbReference type="HOGENOM" id="CLU_000540_4_0_1"/>
<feature type="transmembrane region" description="Helical" evidence="15">
    <location>
        <begin position="203"/>
        <end position="222"/>
    </location>
</feature>
<dbReference type="GO" id="GO:0098703">
    <property type="term" value="P:calcium ion import across plasma membrane"/>
    <property type="evidence" value="ECO:0007669"/>
    <property type="project" value="TreeGrafter"/>
</dbReference>
<feature type="transmembrane region" description="Helical" evidence="15">
    <location>
        <begin position="497"/>
        <end position="517"/>
    </location>
</feature>
<evidence type="ECO:0000256" key="3">
    <source>
        <dbReference type="ARBA" id="ARBA00022568"/>
    </source>
</evidence>
<evidence type="ECO:0000256" key="1">
    <source>
        <dbReference type="ARBA" id="ARBA00004141"/>
    </source>
</evidence>
<dbReference type="Proteomes" id="UP000014760">
    <property type="component" value="Unassembled WGS sequence"/>
</dbReference>
<keyword evidence="2" id="KW-0813">Transport</keyword>
<dbReference type="STRING" id="283909.R7TWP5"/>
<keyword evidence="6" id="KW-0479">Metal-binding</keyword>
<sequence>DIEPEGEQEQEDLPSKQDGVGKVKGKQTSDTNSSDPNGDLGSGELGDQTWWQRKKRRLLKTNRRCRKACRRAVKSQAFYWMVIVMVFLNTCVLTSEHYRQPGWLDKFQEIANLFFIVLFTLEMFLKMYSLGFQGYFVSLFNRFDCLVVICSIVEAIFTYTGIMPPLGVSVLRCARLLRVFKATRYWASLRNLVASLLNSMRSIASLLLLLFLFIVIFALLGMQLFGGKFNFDPTVDKPRHNFDTFYQSLLTVFQILTGEDWNEVMYDGIKAYGGVGSFGAIVWLYFVVLFIYILLNVFLAIAVDNLADADSLTEMEKEKEEEKKKTKSLTQDNLVSGSKLSIKASEGEEETSKMNHTEEAEEANDHRVKIEVLEGDEPKTKDEEDEEDDEELGELEDGEEREPGGEESGEESNIARPRRMSELKIKEKIKPIPNATALFVFKPTNKFRVLCHRICNHPYFGNIVLGCILISSCMLAAEDPLHARSERNQILKYFDYFFTSVFTIEITLKIMAYGFLLHKESFGRSLFNLLDLLVVAVALVSFGLDNEAISVVKILRVLRVLRPLRAINRAKGLKHVVQCVIVAIKTIYNIML</sequence>
<dbReference type="OrthoDB" id="431720at2759"/>
<dbReference type="AlphaFoldDB" id="R7TWP5"/>
<feature type="transmembrane region" description="Helical" evidence="15">
    <location>
        <begin position="529"/>
        <end position="552"/>
    </location>
</feature>
<keyword evidence="11" id="KW-0406">Ion transport</keyword>
<evidence type="ECO:0000313" key="17">
    <source>
        <dbReference type="EMBL" id="ELT95846.1"/>
    </source>
</evidence>
<evidence type="ECO:0000256" key="2">
    <source>
        <dbReference type="ARBA" id="ARBA00022448"/>
    </source>
</evidence>
<evidence type="ECO:0000256" key="15">
    <source>
        <dbReference type="SAM" id="Phobius"/>
    </source>
</evidence>
<evidence type="ECO:0000256" key="14">
    <source>
        <dbReference type="SAM" id="MobiDB-lite"/>
    </source>
</evidence>
<keyword evidence="9" id="KW-0851">Voltage-gated channel</keyword>
<protein>
    <recommendedName>
        <fullName evidence="16">Ion transport domain-containing protein</fullName>
    </recommendedName>
</protein>
<evidence type="ECO:0000259" key="16">
    <source>
        <dbReference type="Pfam" id="PF00520"/>
    </source>
</evidence>
<dbReference type="FunFam" id="1.20.120.350:FF:000001">
    <property type="entry name" value="Voltage-dependent L-type calcium channel subunit alpha"/>
    <property type="match status" value="1"/>
</dbReference>
<dbReference type="OMA" id="IVISCAN"/>
<feature type="compositionally biased region" description="Acidic residues" evidence="14">
    <location>
        <begin position="383"/>
        <end position="410"/>
    </location>
</feature>
<keyword evidence="19" id="KW-1185">Reference proteome</keyword>
<evidence type="ECO:0000256" key="12">
    <source>
        <dbReference type="ARBA" id="ARBA00023136"/>
    </source>
</evidence>
<evidence type="ECO:0000313" key="18">
    <source>
        <dbReference type="EnsemblMetazoa" id="CapteP206639"/>
    </source>
</evidence>
<keyword evidence="12 15" id="KW-0472">Membrane</keyword>
<dbReference type="EMBL" id="AMQN01011621">
    <property type="status" value="NOT_ANNOTATED_CDS"/>
    <property type="molecule type" value="Genomic_DNA"/>
</dbReference>
<feature type="transmembrane region" description="Helical" evidence="15">
    <location>
        <begin position="110"/>
        <end position="131"/>
    </location>
</feature>
<keyword evidence="4" id="KW-0107">Calcium channel</keyword>
<accession>R7TWP5</accession>
<feature type="compositionally biased region" description="Basic and acidic residues" evidence="14">
    <location>
        <begin position="350"/>
        <end position="382"/>
    </location>
</feature>
<evidence type="ECO:0000256" key="9">
    <source>
        <dbReference type="ARBA" id="ARBA00022882"/>
    </source>
</evidence>
<feature type="region of interest" description="Disordered" evidence="14">
    <location>
        <begin position="1"/>
        <end position="46"/>
    </location>
</feature>
<dbReference type="PANTHER" id="PTHR45628">
    <property type="entry name" value="VOLTAGE-DEPENDENT CALCIUM CHANNEL TYPE A SUBUNIT ALPHA-1"/>
    <property type="match status" value="1"/>
</dbReference>
<gene>
    <name evidence="17" type="ORF">CAPTEDRAFT_206639</name>
</gene>
<reference evidence="18" key="3">
    <citation type="submission" date="2015-06" db="UniProtKB">
        <authorList>
            <consortium name="EnsemblMetazoa"/>
        </authorList>
    </citation>
    <scope>IDENTIFICATION</scope>
</reference>
<keyword evidence="5 15" id="KW-0812">Transmembrane</keyword>
<comment type="subcellular location">
    <subcellularLocation>
        <location evidence="1">Membrane</location>
        <topology evidence="1">Multi-pass membrane protein</topology>
    </subcellularLocation>
</comment>
<dbReference type="GO" id="GO:0005891">
    <property type="term" value="C:voltage-gated calcium channel complex"/>
    <property type="evidence" value="ECO:0007669"/>
    <property type="project" value="TreeGrafter"/>
</dbReference>
<dbReference type="InterPro" id="IPR050599">
    <property type="entry name" value="VDCC_alpha-1_subunit"/>
</dbReference>
<feature type="domain" description="Ion transport" evidence="16">
    <location>
        <begin position="76"/>
        <end position="311"/>
    </location>
</feature>
<feature type="region of interest" description="Disordered" evidence="14">
    <location>
        <begin position="338"/>
        <end position="419"/>
    </location>
</feature>
<evidence type="ECO:0000256" key="10">
    <source>
        <dbReference type="ARBA" id="ARBA00022989"/>
    </source>
</evidence>
<dbReference type="FunFam" id="1.10.287.70:FF:000107">
    <property type="entry name" value="Voltage-dependent L-type calcium channel subunit alpha"/>
    <property type="match status" value="1"/>
</dbReference>
<dbReference type="Pfam" id="PF00520">
    <property type="entry name" value="Ion_trans"/>
    <property type="match status" value="2"/>
</dbReference>
<reference evidence="19" key="1">
    <citation type="submission" date="2012-12" db="EMBL/GenBank/DDBJ databases">
        <authorList>
            <person name="Hellsten U."/>
            <person name="Grimwood J."/>
            <person name="Chapman J.A."/>
            <person name="Shapiro H."/>
            <person name="Aerts A."/>
            <person name="Otillar R.P."/>
            <person name="Terry A.Y."/>
            <person name="Boore J.L."/>
            <person name="Simakov O."/>
            <person name="Marletaz F."/>
            <person name="Cho S.-J."/>
            <person name="Edsinger-Gonzales E."/>
            <person name="Havlak P."/>
            <person name="Kuo D.-H."/>
            <person name="Larsson T."/>
            <person name="Lv J."/>
            <person name="Arendt D."/>
            <person name="Savage R."/>
            <person name="Osoegawa K."/>
            <person name="de Jong P."/>
            <person name="Lindberg D.R."/>
            <person name="Seaver E.C."/>
            <person name="Weisblat D.A."/>
            <person name="Putnam N.H."/>
            <person name="Grigoriev I.V."/>
            <person name="Rokhsar D.S."/>
        </authorList>
    </citation>
    <scope>NUCLEOTIDE SEQUENCE</scope>
    <source>
        <strain evidence="19">I ESC-2004</strain>
    </source>
</reference>
<feature type="domain" description="Ion transport" evidence="16">
    <location>
        <begin position="457"/>
        <end position="592"/>
    </location>
</feature>
<feature type="transmembrane region" description="Helical" evidence="15">
    <location>
        <begin position="459"/>
        <end position="477"/>
    </location>
</feature>
<keyword evidence="3" id="KW-0109">Calcium transport</keyword>
<keyword evidence="7" id="KW-0677">Repeat</keyword>
<dbReference type="SUPFAM" id="SSF81324">
    <property type="entry name" value="Voltage-gated potassium channels"/>
    <property type="match status" value="2"/>
</dbReference>
<dbReference type="Gene3D" id="1.10.287.70">
    <property type="match status" value="1"/>
</dbReference>
<dbReference type="EnsemblMetazoa" id="CapteT206639">
    <property type="protein sequence ID" value="CapteP206639"/>
    <property type="gene ID" value="CapteG206639"/>
</dbReference>
<dbReference type="PANTHER" id="PTHR45628:SF1">
    <property type="entry name" value="VOLTAGE-DEPENDENT CALCIUM CHANNEL TYPE D SUBUNIT ALPHA-1"/>
    <property type="match status" value="1"/>
</dbReference>
<dbReference type="FunFam" id="1.20.120.350:FF:000006">
    <property type="entry name" value="Voltage-dependent L-type calcium channel subunit alpha"/>
    <property type="match status" value="1"/>
</dbReference>
<dbReference type="Gene3D" id="1.20.120.350">
    <property type="entry name" value="Voltage-gated potassium channels. Chain C"/>
    <property type="match status" value="2"/>
</dbReference>
<evidence type="ECO:0000256" key="7">
    <source>
        <dbReference type="ARBA" id="ARBA00022737"/>
    </source>
</evidence>
<feature type="transmembrane region" description="Helical" evidence="15">
    <location>
        <begin position="280"/>
        <end position="303"/>
    </location>
</feature>
<feature type="transmembrane region" description="Helical" evidence="15">
    <location>
        <begin position="77"/>
        <end position="98"/>
    </location>
</feature>
<proteinExistence type="predicted"/>
<evidence type="ECO:0000256" key="6">
    <source>
        <dbReference type="ARBA" id="ARBA00022723"/>
    </source>
</evidence>
<keyword evidence="10 15" id="KW-1133">Transmembrane helix</keyword>
<evidence type="ECO:0000313" key="19">
    <source>
        <dbReference type="Proteomes" id="UP000014760"/>
    </source>
</evidence>
<evidence type="ECO:0000256" key="8">
    <source>
        <dbReference type="ARBA" id="ARBA00022837"/>
    </source>
</evidence>
<evidence type="ECO:0000256" key="11">
    <source>
        <dbReference type="ARBA" id="ARBA00023065"/>
    </source>
</evidence>
<name>R7TWP5_CAPTE</name>
<dbReference type="InterPro" id="IPR027359">
    <property type="entry name" value="Volt_channel_dom_sf"/>
</dbReference>
<keyword evidence="13" id="KW-0407">Ion channel</keyword>
<evidence type="ECO:0000256" key="4">
    <source>
        <dbReference type="ARBA" id="ARBA00022673"/>
    </source>
</evidence>
<keyword evidence="8" id="KW-0106">Calcium</keyword>
<feature type="compositionally biased region" description="Acidic residues" evidence="14">
    <location>
        <begin position="1"/>
        <end position="12"/>
    </location>
</feature>
<dbReference type="EMBL" id="KB308985">
    <property type="protein sequence ID" value="ELT95846.1"/>
    <property type="molecule type" value="Genomic_DNA"/>
</dbReference>
<dbReference type="GO" id="GO:0046872">
    <property type="term" value="F:metal ion binding"/>
    <property type="evidence" value="ECO:0007669"/>
    <property type="project" value="UniProtKB-KW"/>
</dbReference>
<organism evidence="17">
    <name type="scientific">Capitella teleta</name>
    <name type="common">Polychaete worm</name>
    <dbReference type="NCBI Taxonomy" id="283909"/>
    <lineage>
        <taxon>Eukaryota</taxon>
        <taxon>Metazoa</taxon>
        <taxon>Spiralia</taxon>
        <taxon>Lophotrochozoa</taxon>
        <taxon>Annelida</taxon>
        <taxon>Polychaeta</taxon>
        <taxon>Sedentaria</taxon>
        <taxon>Scolecida</taxon>
        <taxon>Capitellidae</taxon>
        <taxon>Capitella</taxon>
    </lineage>
</organism>
<feature type="non-terminal residue" evidence="17">
    <location>
        <position position="592"/>
    </location>
</feature>
<feature type="non-terminal residue" evidence="17">
    <location>
        <position position="1"/>
    </location>
</feature>